<protein>
    <submittedName>
        <fullName evidence="1">Uncharacterized protein</fullName>
    </submittedName>
</protein>
<proteinExistence type="predicted"/>
<gene>
    <name evidence="1" type="ORF">HPB49_012319</name>
</gene>
<sequence length="180" mass="20807">MSRLGKIAEFDPKLQNFESYLERFELFVQANDIKEEEKLPVFLTVIGAEAYEVLKNIVVPASPSETTYVEAKRLLKEHYSPRSSVIAERCRFNKRTQHEGESVENFIVELKHLARKCNYGDFLQDALRDRLVAGVRNEEIQRALFAEEKLTFESACKIALDREMAAREAALMKGRDKDDF</sequence>
<organism evidence="1 2">
    <name type="scientific">Dermacentor silvarum</name>
    <name type="common">Tick</name>
    <dbReference type="NCBI Taxonomy" id="543639"/>
    <lineage>
        <taxon>Eukaryota</taxon>
        <taxon>Metazoa</taxon>
        <taxon>Ecdysozoa</taxon>
        <taxon>Arthropoda</taxon>
        <taxon>Chelicerata</taxon>
        <taxon>Arachnida</taxon>
        <taxon>Acari</taxon>
        <taxon>Parasitiformes</taxon>
        <taxon>Ixodida</taxon>
        <taxon>Ixodoidea</taxon>
        <taxon>Ixodidae</taxon>
        <taxon>Rhipicephalinae</taxon>
        <taxon>Dermacentor</taxon>
    </lineage>
</organism>
<accession>A0ACB8CRB4</accession>
<dbReference type="EMBL" id="CM023474">
    <property type="protein sequence ID" value="KAH7949570.1"/>
    <property type="molecule type" value="Genomic_DNA"/>
</dbReference>
<name>A0ACB8CRB4_DERSI</name>
<evidence type="ECO:0000313" key="2">
    <source>
        <dbReference type="Proteomes" id="UP000821865"/>
    </source>
</evidence>
<keyword evidence="2" id="KW-1185">Reference proteome</keyword>
<evidence type="ECO:0000313" key="1">
    <source>
        <dbReference type="EMBL" id="KAH7949570.1"/>
    </source>
</evidence>
<reference evidence="1" key="1">
    <citation type="submission" date="2020-05" db="EMBL/GenBank/DDBJ databases">
        <title>Large-scale comparative analyses of tick genomes elucidate their genetic diversity and vector capacities.</title>
        <authorList>
            <person name="Jia N."/>
            <person name="Wang J."/>
            <person name="Shi W."/>
            <person name="Du L."/>
            <person name="Sun Y."/>
            <person name="Zhan W."/>
            <person name="Jiang J."/>
            <person name="Wang Q."/>
            <person name="Zhang B."/>
            <person name="Ji P."/>
            <person name="Sakyi L.B."/>
            <person name="Cui X."/>
            <person name="Yuan T."/>
            <person name="Jiang B."/>
            <person name="Yang W."/>
            <person name="Lam T.T.-Y."/>
            <person name="Chang Q."/>
            <person name="Ding S."/>
            <person name="Wang X."/>
            <person name="Zhu J."/>
            <person name="Ruan X."/>
            <person name="Zhao L."/>
            <person name="Wei J."/>
            <person name="Que T."/>
            <person name="Du C."/>
            <person name="Cheng J."/>
            <person name="Dai P."/>
            <person name="Han X."/>
            <person name="Huang E."/>
            <person name="Gao Y."/>
            <person name="Liu J."/>
            <person name="Shao H."/>
            <person name="Ye R."/>
            <person name="Li L."/>
            <person name="Wei W."/>
            <person name="Wang X."/>
            <person name="Wang C."/>
            <person name="Yang T."/>
            <person name="Huo Q."/>
            <person name="Li W."/>
            <person name="Guo W."/>
            <person name="Chen H."/>
            <person name="Zhou L."/>
            <person name="Ni X."/>
            <person name="Tian J."/>
            <person name="Zhou Y."/>
            <person name="Sheng Y."/>
            <person name="Liu T."/>
            <person name="Pan Y."/>
            <person name="Xia L."/>
            <person name="Li J."/>
            <person name="Zhao F."/>
            <person name="Cao W."/>
        </authorList>
    </citation>
    <scope>NUCLEOTIDE SEQUENCE</scope>
    <source>
        <strain evidence="1">Dsil-2018</strain>
    </source>
</reference>
<comment type="caution">
    <text evidence="1">The sequence shown here is derived from an EMBL/GenBank/DDBJ whole genome shotgun (WGS) entry which is preliminary data.</text>
</comment>
<dbReference type="Proteomes" id="UP000821865">
    <property type="component" value="Chromosome 5"/>
</dbReference>